<sequence length="158" mass="17297">MGKVSFSSLQLHGKETLDKWLGKPAERELIVQRRGAEDLVLTTAARAAQAQEATGATVRIMVAMFRREERVRELVADVAPDVFPWVTFLPQAEIREFVDELVETLRAAESINNPAPVAQVIAAWRNTAQVWADPEVSAALATDSDGDYGSVPLPAGRE</sequence>
<reference evidence="1 2" key="1">
    <citation type="journal article" date="2019" name="Sci. Rep.">
        <title>Extended insight into the Mycobacterium chelonae-abscessus complex through whole genome sequencing of Mycobacterium salmoniphilum outbreak and Mycobacterium salmoniphilum-like strains.</title>
        <authorList>
            <person name="Behra P.R.K."/>
            <person name="Das S."/>
            <person name="Pettersson B.M.F."/>
            <person name="Shirreff L."/>
            <person name="DuCote T."/>
            <person name="Jacobsson K.G."/>
            <person name="Ennis D.G."/>
            <person name="Kirsebom L.A."/>
        </authorList>
    </citation>
    <scope>NUCLEOTIDE SEQUENCE [LARGE SCALE GENOMIC DNA]</scope>
    <source>
        <strain evidence="1 2">CCUG 60884</strain>
    </source>
</reference>
<dbReference type="Proteomes" id="UP000294604">
    <property type="component" value="Unassembled WGS sequence"/>
</dbReference>
<dbReference type="AlphaFoldDB" id="A0A4R8T018"/>
<comment type="caution">
    <text evidence="1">The sequence shown here is derived from an EMBL/GenBank/DDBJ whole genome shotgun (WGS) entry which is preliminary data.</text>
</comment>
<name>A0A4R8T018_9MYCO</name>
<dbReference type="EMBL" id="PECL01000003">
    <property type="protein sequence ID" value="TEA09161.1"/>
    <property type="molecule type" value="Genomic_DNA"/>
</dbReference>
<evidence type="ECO:0000313" key="1">
    <source>
        <dbReference type="EMBL" id="TEA09161.1"/>
    </source>
</evidence>
<protein>
    <recommendedName>
        <fullName evidence="3">Prevent-host-death family protein</fullName>
    </recommendedName>
</protein>
<evidence type="ECO:0000313" key="2">
    <source>
        <dbReference type="Proteomes" id="UP000294604"/>
    </source>
</evidence>
<gene>
    <name evidence="1" type="ORF">CCUG60884_00330</name>
</gene>
<evidence type="ECO:0008006" key="3">
    <source>
        <dbReference type="Google" id="ProtNLM"/>
    </source>
</evidence>
<organism evidence="1 2">
    <name type="scientific">Mycobacteroides salmoniphilum</name>
    <dbReference type="NCBI Taxonomy" id="404941"/>
    <lineage>
        <taxon>Bacteria</taxon>
        <taxon>Bacillati</taxon>
        <taxon>Actinomycetota</taxon>
        <taxon>Actinomycetes</taxon>
        <taxon>Mycobacteriales</taxon>
        <taxon>Mycobacteriaceae</taxon>
        <taxon>Mycobacteroides</taxon>
    </lineage>
</organism>
<accession>A0A4R8T018</accession>
<proteinExistence type="predicted"/>
<dbReference type="RefSeq" id="WP_134081099.1">
    <property type="nucleotide sequence ID" value="NZ_PECL01000003.1"/>
</dbReference>